<reference evidence="4" key="1">
    <citation type="submission" date="2016-03" db="EMBL/GenBank/DDBJ databases">
        <authorList>
            <person name="Ma C."/>
            <person name="Zhou S."/>
            <person name="Yang G."/>
        </authorList>
    </citation>
    <scope>NUCLEOTIDE SEQUENCE [LARGE SCALE GENOMIC DNA]</scope>
    <source>
        <strain evidence="4">SgZ-1</strain>
    </source>
</reference>
<dbReference type="Proteomes" id="UP000036902">
    <property type="component" value="Chromosome"/>
</dbReference>
<dbReference type="RefSeq" id="WP_004259471.1">
    <property type="nucleotide sequence ID" value="NZ_CP014646.1"/>
</dbReference>
<organism evidence="3 4">
    <name type="scientific">Thauera humireducens</name>
    <dbReference type="NCBI Taxonomy" id="1134435"/>
    <lineage>
        <taxon>Bacteria</taxon>
        <taxon>Pseudomonadati</taxon>
        <taxon>Pseudomonadota</taxon>
        <taxon>Betaproteobacteria</taxon>
        <taxon>Rhodocyclales</taxon>
        <taxon>Zoogloeaceae</taxon>
        <taxon>Thauera</taxon>
    </lineage>
</organism>
<dbReference type="STRING" id="1134435.AC731_000770"/>
<keyword evidence="4" id="KW-1185">Reference proteome</keyword>
<name>A0A140ICY5_9RHOO</name>
<dbReference type="PANTHER" id="PTHR38687">
    <property type="entry name" value="CELL DIVISION PROTEIN DEDD-RELATED"/>
    <property type="match status" value="1"/>
</dbReference>
<dbReference type="Pfam" id="PF05036">
    <property type="entry name" value="SPOR"/>
    <property type="match status" value="1"/>
</dbReference>
<dbReference type="PROSITE" id="PS51724">
    <property type="entry name" value="SPOR"/>
    <property type="match status" value="1"/>
</dbReference>
<feature type="domain" description="SPOR" evidence="2">
    <location>
        <begin position="151"/>
        <end position="225"/>
    </location>
</feature>
<sequence length="225" mass="23354">MSDAENLEIKKRARRRLVGAVALALLAAVVLPMMMDQEPRPASGDIQITIPDRDPAQARPIAVAPEAAVAPVVPPPPEEEESTAAPAPREAEPPKEPAVAPAPAKSEPPKPEPKRAEPTPQSGTPPATTKPAAESAEAARARAALEGREVPARGDAFVLQIGAFSDASKAARITADLKKQGFPAYTEQAGNVTRVRVGPVAGRAAADKTAAQLKTLGFSTVVTPR</sequence>
<proteinExistence type="predicted"/>
<feature type="compositionally biased region" description="Basic and acidic residues" evidence="1">
    <location>
        <begin position="107"/>
        <end position="117"/>
    </location>
</feature>
<dbReference type="GO" id="GO:0032153">
    <property type="term" value="C:cell division site"/>
    <property type="evidence" value="ECO:0007669"/>
    <property type="project" value="TreeGrafter"/>
</dbReference>
<accession>A0A140ICY5</accession>
<dbReference type="Gene3D" id="3.30.70.1070">
    <property type="entry name" value="Sporulation related repeat"/>
    <property type="match status" value="1"/>
</dbReference>
<feature type="compositionally biased region" description="Basic and acidic residues" evidence="1">
    <location>
        <begin position="137"/>
        <end position="149"/>
    </location>
</feature>
<dbReference type="EMBL" id="CP014646">
    <property type="protein sequence ID" value="AMO35610.1"/>
    <property type="molecule type" value="Genomic_DNA"/>
</dbReference>
<evidence type="ECO:0000259" key="2">
    <source>
        <dbReference type="PROSITE" id="PS51724"/>
    </source>
</evidence>
<dbReference type="InterPro" id="IPR052521">
    <property type="entry name" value="Cell_div_SPOR-domain"/>
</dbReference>
<dbReference type="GO" id="GO:0030428">
    <property type="term" value="C:cell septum"/>
    <property type="evidence" value="ECO:0007669"/>
    <property type="project" value="TreeGrafter"/>
</dbReference>
<dbReference type="InterPro" id="IPR036680">
    <property type="entry name" value="SPOR-like_sf"/>
</dbReference>
<protein>
    <submittedName>
        <fullName evidence="3">Sporulation protein</fullName>
    </submittedName>
</protein>
<gene>
    <name evidence="3" type="ORF">AC731_000770</name>
</gene>
<dbReference type="KEGG" id="thu:AC731_000770"/>
<dbReference type="GO" id="GO:0032506">
    <property type="term" value="P:cytokinetic process"/>
    <property type="evidence" value="ECO:0007669"/>
    <property type="project" value="TreeGrafter"/>
</dbReference>
<dbReference type="AlphaFoldDB" id="A0A140ICY5"/>
<evidence type="ECO:0000313" key="4">
    <source>
        <dbReference type="Proteomes" id="UP000036902"/>
    </source>
</evidence>
<dbReference type="GO" id="GO:0042834">
    <property type="term" value="F:peptidoglycan binding"/>
    <property type="evidence" value="ECO:0007669"/>
    <property type="project" value="InterPro"/>
</dbReference>
<feature type="compositionally biased region" description="Low complexity" evidence="1">
    <location>
        <begin position="62"/>
        <end position="71"/>
    </location>
</feature>
<evidence type="ECO:0000256" key="1">
    <source>
        <dbReference type="SAM" id="MobiDB-lite"/>
    </source>
</evidence>
<dbReference type="SUPFAM" id="SSF110997">
    <property type="entry name" value="Sporulation related repeat"/>
    <property type="match status" value="1"/>
</dbReference>
<feature type="region of interest" description="Disordered" evidence="1">
    <location>
        <begin position="38"/>
        <end position="149"/>
    </location>
</feature>
<feature type="compositionally biased region" description="Low complexity" evidence="1">
    <location>
        <begin position="118"/>
        <end position="136"/>
    </location>
</feature>
<evidence type="ECO:0000313" key="3">
    <source>
        <dbReference type="EMBL" id="AMO35610.1"/>
    </source>
</evidence>
<dbReference type="PANTHER" id="PTHR38687:SF1">
    <property type="entry name" value="CELL DIVISION PROTEIN DEDD"/>
    <property type="match status" value="1"/>
</dbReference>
<dbReference type="InterPro" id="IPR007730">
    <property type="entry name" value="SPOR-like_dom"/>
</dbReference>